<dbReference type="Proteomes" id="UP001185779">
    <property type="component" value="Unassembled WGS sequence"/>
</dbReference>
<feature type="transmembrane region" description="Helical" evidence="1">
    <location>
        <begin position="177"/>
        <end position="203"/>
    </location>
</feature>
<evidence type="ECO:0000313" key="4">
    <source>
        <dbReference type="Proteomes" id="UP001185779"/>
    </source>
</evidence>
<comment type="caution">
    <text evidence="3">The sequence shown here is derived from an EMBL/GenBank/DDBJ whole genome shotgun (WGS) entry which is preliminary data.</text>
</comment>
<dbReference type="EMBL" id="JAWLKI010000020">
    <property type="protein sequence ID" value="MDV6308964.1"/>
    <property type="molecule type" value="Genomic_DNA"/>
</dbReference>
<sequence>MSALTTDPAEGIQGKKRWSARWVAFGAATLFVVVSLIITKQDNNRLSETSMDDHFNLPMKPLYEPYLVGNNVIATILMTLLGLSGVAMGVAFYRRTRDIVPLMLAISAPLVVFTEVFLDIMGAVYFPWSDTEFLGHAFTLMGRQMPWWIVAAWFGYAALGAFEYATLAKKPPTKHIWFAFGGLVVAAIIFEEILLSMGLYHYYGNHPLVLVRELPWWWEACNPLGVTLAVALGYRLRSYFTGVRALLLLPIMPITMAAAYGFAALPGWIAVNSDYPWLPTQLLGFASIALGFAHFYLILRVILNRDPFDFNYVPPEGEDEFRVDISKRKNQPA</sequence>
<reference evidence="3 4" key="1">
    <citation type="submission" date="2023-10" db="EMBL/GenBank/DDBJ databases">
        <title>Development of a sustainable strategy for remediation of hydrocarbon-contaminated territories based on the waste exchange concept.</title>
        <authorList>
            <person name="Krivoruchko A."/>
        </authorList>
    </citation>
    <scope>NUCLEOTIDE SEQUENCE</scope>
    <source>
        <strain evidence="2 4">IEGM 1266</strain>
        <strain evidence="3">IEGM 1279</strain>
    </source>
</reference>
<evidence type="ECO:0000313" key="2">
    <source>
        <dbReference type="EMBL" id="MDV6308964.1"/>
    </source>
</evidence>
<evidence type="ECO:0000313" key="5">
    <source>
        <dbReference type="Proteomes" id="UP001185922"/>
    </source>
</evidence>
<organism evidence="3 5">
    <name type="scientific">Gordonia amicalis</name>
    <dbReference type="NCBI Taxonomy" id="89053"/>
    <lineage>
        <taxon>Bacteria</taxon>
        <taxon>Bacillati</taxon>
        <taxon>Actinomycetota</taxon>
        <taxon>Actinomycetes</taxon>
        <taxon>Mycobacteriales</taxon>
        <taxon>Gordoniaceae</taxon>
        <taxon>Gordonia</taxon>
    </lineage>
</organism>
<protein>
    <submittedName>
        <fullName evidence="3">Uncharacterized protein</fullName>
    </submittedName>
</protein>
<dbReference type="AlphaFoldDB" id="A0AAE4R5D3"/>
<dbReference type="GeneID" id="77171119"/>
<dbReference type="Proteomes" id="UP001185922">
    <property type="component" value="Unassembled WGS sequence"/>
</dbReference>
<keyword evidence="1" id="KW-0472">Membrane</keyword>
<feature type="transmembrane region" description="Helical" evidence="1">
    <location>
        <begin position="72"/>
        <end position="93"/>
    </location>
</feature>
<evidence type="ECO:0000256" key="1">
    <source>
        <dbReference type="SAM" id="Phobius"/>
    </source>
</evidence>
<name>A0AAE4R5D3_9ACTN</name>
<keyword evidence="1" id="KW-0812">Transmembrane</keyword>
<dbReference type="RefSeq" id="WP_232513058.1">
    <property type="nucleotide sequence ID" value="NZ_CP091855.1"/>
</dbReference>
<feature type="transmembrane region" description="Helical" evidence="1">
    <location>
        <begin position="215"/>
        <end position="234"/>
    </location>
</feature>
<dbReference type="EMBL" id="JAWLKH010000008">
    <property type="protein sequence ID" value="MDV6312292.1"/>
    <property type="molecule type" value="Genomic_DNA"/>
</dbReference>
<gene>
    <name evidence="2" type="ORF">R3P94_16915</name>
    <name evidence="3" type="ORF">R3Q15_10420</name>
</gene>
<keyword evidence="1" id="KW-1133">Transmembrane helix</keyword>
<evidence type="ECO:0000313" key="3">
    <source>
        <dbReference type="EMBL" id="MDV6312292.1"/>
    </source>
</evidence>
<feature type="transmembrane region" description="Helical" evidence="1">
    <location>
        <begin position="146"/>
        <end position="165"/>
    </location>
</feature>
<keyword evidence="4" id="KW-1185">Reference proteome</keyword>
<feature type="transmembrane region" description="Helical" evidence="1">
    <location>
        <begin position="20"/>
        <end position="38"/>
    </location>
</feature>
<accession>A0AAE4R5D3</accession>
<feature type="transmembrane region" description="Helical" evidence="1">
    <location>
        <begin position="246"/>
        <end position="270"/>
    </location>
</feature>
<proteinExistence type="predicted"/>
<feature type="transmembrane region" description="Helical" evidence="1">
    <location>
        <begin position="100"/>
        <end position="126"/>
    </location>
</feature>
<feature type="transmembrane region" description="Helical" evidence="1">
    <location>
        <begin position="282"/>
        <end position="303"/>
    </location>
</feature>